<evidence type="ECO:0000313" key="2">
    <source>
        <dbReference type="EMBL" id="BAT71472.1"/>
    </source>
</evidence>
<dbReference type="EMBL" id="AP013035">
    <property type="protein sequence ID" value="BAT71472.1"/>
    <property type="molecule type" value="Genomic_DNA"/>
</dbReference>
<dbReference type="STRING" id="1298851.TST_0666"/>
<keyword evidence="1" id="KW-0812">Transmembrane</keyword>
<feature type="transmembrane region" description="Helical" evidence="1">
    <location>
        <begin position="12"/>
        <end position="43"/>
    </location>
</feature>
<name>A0A0S3QT12_THET7</name>
<evidence type="ECO:0000256" key="1">
    <source>
        <dbReference type="SAM" id="Phobius"/>
    </source>
</evidence>
<sequence length="78" mass="9134">MKRVFDSIWVLVVVFVLVILGILGVLLPILPGIPFFVLALILLSKRFSWAKKLLSVLEEKYEVLKKYGYKYRHNKKSR</sequence>
<dbReference type="KEGG" id="ttk:TST_0666"/>
<dbReference type="InterPro" id="IPR019099">
    <property type="entry name" value="Uncharacterised_PGPGW_TM"/>
</dbReference>
<organism evidence="2 3">
    <name type="scientific">Thermosulfidibacter takaii (strain DSM 17441 / JCM 13301 / NBRC 103674 / ABI70S6)</name>
    <dbReference type="NCBI Taxonomy" id="1298851"/>
    <lineage>
        <taxon>Bacteria</taxon>
        <taxon>Pseudomonadati</taxon>
        <taxon>Thermosulfidibacterota</taxon>
        <taxon>Thermosulfidibacteria</taxon>
        <taxon>Thermosulfidibacterales</taxon>
        <taxon>Thermosulfidibacteraceae</taxon>
    </lineage>
</organism>
<dbReference type="AlphaFoldDB" id="A0A0S3QT12"/>
<proteinExistence type="predicted"/>
<gene>
    <name evidence="2" type="ORF">TST_0666</name>
</gene>
<accession>A0A0S3QT12</accession>
<keyword evidence="3" id="KW-1185">Reference proteome</keyword>
<dbReference type="Proteomes" id="UP000063234">
    <property type="component" value="Chromosome"/>
</dbReference>
<evidence type="ECO:0008006" key="4">
    <source>
        <dbReference type="Google" id="ProtNLM"/>
    </source>
</evidence>
<dbReference type="Pfam" id="PF09656">
    <property type="entry name" value="PGPGW"/>
    <property type="match status" value="1"/>
</dbReference>
<evidence type="ECO:0000313" key="3">
    <source>
        <dbReference type="Proteomes" id="UP000063234"/>
    </source>
</evidence>
<keyword evidence="1" id="KW-1133">Transmembrane helix</keyword>
<protein>
    <recommendedName>
        <fullName evidence="4">DUF454 family protein</fullName>
    </recommendedName>
</protein>
<reference evidence="3" key="1">
    <citation type="journal article" date="2018" name="Science">
        <title>A primordial and reversible TCA cycle in a facultatively chemolithoautotrophic thermophile.</title>
        <authorList>
            <person name="Nunoura T."/>
            <person name="Chikaraishi Y."/>
            <person name="Izaki R."/>
            <person name="Suwa T."/>
            <person name="Sato T."/>
            <person name="Harada T."/>
            <person name="Mori K."/>
            <person name="Kato Y."/>
            <person name="Miyazaki M."/>
            <person name="Shimamura S."/>
            <person name="Yanagawa K."/>
            <person name="Shuto A."/>
            <person name="Ohkouchi N."/>
            <person name="Fujita N."/>
            <person name="Takaki Y."/>
            <person name="Atomi H."/>
            <person name="Takai K."/>
        </authorList>
    </citation>
    <scope>NUCLEOTIDE SEQUENCE [LARGE SCALE GENOMIC DNA]</scope>
    <source>
        <strain evidence="3">DSM 17441 / JCM 13301 / NBRC 103674 / ABI70S6</strain>
    </source>
</reference>
<dbReference type="RefSeq" id="WP_068549466.1">
    <property type="nucleotide sequence ID" value="NZ_AP013035.1"/>
</dbReference>
<keyword evidence="1" id="KW-0472">Membrane</keyword>